<dbReference type="Pfam" id="PF03810">
    <property type="entry name" value="IBN_N"/>
    <property type="match status" value="1"/>
</dbReference>
<protein>
    <recommendedName>
        <fullName evidence="10">Importin N-terminal domain-containing protein</fullName>
    </recommendedName>
</protein>
<dbReference type="Proteomes" id="UP001209570">
    <property type="component" value="Unassembled WGS sequence"/>
</dbReference>
<dbReference type="PANTHER" id="PTHR10527">
    <property type="entry name" value="IMPORTIN BETA"/>
    <property type="match status" value="1"/>
</dbReference>
<dbReference type="GO" id="GO:0031981">
    <property type="term" value="C:nuclear lumen"/>
    <property type="evidence" value="ECO:0007669"/>
    <property type="project" value="UniProtKB-ARBA"/>
</dbReference>
<evidence type="ECO:0000256" key="5">
    <source>
        <dbReference type="ARBA" id="ARBA00022737"/>
    </source>
</evidence>
<dbReference type="Pfam" id="PF13513">
    <property type="entry name" value="HEAT_EZ"/>
    <property type="match status" value="1"/>
</dbReference>
<dbReference type="SUPFAM" id="SSF48371">
    <property type="entry name" value="ARM repeat"/>
    <property type="match status" value="1"/>
</dbReference>
<dbReference type="FunFam" id="1.25.10.10:FF:000028">
    <property type="entry name" value="Transportin-1 isoform 1"/>
    <property type="match status" value="1"/>
</dbReference>
<dbReference type="AlphaFoldDB" id="A0AAD5LSZ0"/>
<evidence type="ECO:0000256" key="3">
    <source>
        <dbReference type="ARBA" id="ARBA00022448"/>
    </source>
</evidence>
<comment type="similarity">
    <text evidence="8">Belongs to the importin beta family. Importin beta-2 subfamily.</text>
</comment>
<gene>
    <name evidence="11" type="ORF">P43SY_000695</name>
</gene>
<evidence type="ECO:0000256" key="2">
    <source>
        <dbReference type="ARBA" id="ARBA00004496"/>
    </source>
</evidence>
<feature type="region of interest" description="Disordered" evidence="9">
    <location>
        <begin position="325"/>
        <end position="344"/>
    </location>
</feature>
<dbReference type="EMBL" id="JAKCXM010000008">
    <property type="protein sequence ID" value="KAJ0408799.1"/>
    <property type="molecule type" value="Genomic_DNA"/>
</dbReference>
<keyword evidence="5" id="KW-0677">Repeat</keyword>
<dbReference type="InterPro" id="IPR040122">
    <property type="entry name" value="Importin_beta"/>
</dbReference>
<comment type="subcellular location">
    <subcellularLocation>
        <location evidence="2">Cytoplasm</location>
    </subcellularLocation>
    <subcellularLocation>
        <location evidence="1">Nucleus</location>
    </subcellularLocation>
</comment>
<evidence type="ECO:0000256" key="4">
    <source>
        <dbReference type="ARBA" id="ARBA00022490"/>
    </source>
</evidence>
<dbReference type="InterPro" id="IPR011989">
    <property type="entry name" value="ARM-like"/>
</dbReference>
<keyword evidence="4" id="KW-0963">Cytoplasm</keyword>
<feature type="region of interest" description="Disordered" evidence="9">
    <location>
        <begin position="350"/>
        <end position="386"/>
    </location>
</feature>
<dbReference type="InterPro" id="IPR001494">
    <property type="entry name" value="Importin-beta_N"/>
</dbReference>
<organism evidence="11 12">
    <name type="scientific">Pythium insidiosum</name>
    <name type="common">Pythiosis disease agent</name>
    <dbReference type="NCBI Taxonomy" id="114742"/>
    <lineage>
        <taxon>Eukaryota</taxon>
        <taxon>Sar</taxon>
        <taxon>Stramenopiles</taxon>
        <taxon>Oomycota</taxon>
        <taxon>Peronosporomycetes</taxon>
        <taxon>Pythiales</taxon>
        <taxon>Pythiaceae</taxon>
        <taxon>Pythium</taxon>
    </lineage>
</organism>
<dbReference type="Gene3D" id="1.25.10.10">
    <property type="entry name" value="Leucine-rich Repeat Variant"/>
    <property type="match status" value="1"/>
</dbReference>
<comment type="caution">
    <text evidence="11">The sequence shown here is derived from an EMBL/GenBank/DDBJ whole genome shotgun (WGS) entry which is preliminary data.</text>
</comment>
<name>A0AAD5LSZ0_PYTIN</name>
<sequence length="913" mass="102079">MESGWQPQPELLQQVLGLLEGTAVPDNARQRESYEQLQRLEQDLQFSIYLAYVLCSAQFNETIRQAAGLVLKRNIKRLPGGVSAGRTPAEAEMLAVIRAQTLLMLRADSRVVRNTASSIITTFVSQYSFLEEWPELMPALHSCLDSGDEHAVAGAFSALVKICEDSALMLEKSPSRPLDQLVPKLLQFFVHPREEFRRDALDCLNNVLIYQPVALIVAMPQFLEGISHLTQDSSPQVRRLVCKSIIILLEVGVHHLAPHLDSIIQFILRASQDPEDDVAIEAIEFWAAFCDVPQFEQIQGSLEPYLPQIVELLFNRMVYSEEDVAEFEAEEQSQMENVPDRPEDIKPIFHHKATSHRRDDGSDDGTGDLLRDDDDEEDYDDDDDDDDSMLQWNLRRCSAASLDNLANGYGNKILPTLLPLLQARLAQQEPWPMVESCILALGAVADGCYTGITPHLPELFPFLMTKLEDPAPMIRNITCWTLSRYAMWVVEQNNHEQFLGPLVEGMLKRVLDPHKRVQEAACSAFCTIEEEARDELVPYLRMILQNLMFAFSKYQAKNLLILYDAIGTLADSVGENLNHPELIATLMPPLIAKWNVLGDRDREILPLFECLASVSQALGNGFQESALVVYTRCVRIIENELLADALYDQSPADCEGGDAEFIVCSLDLISGMLEGLQANSAGLVTGSNVLNLLMSCIKHEVLDVRQSAMGVVGDLAKFAPDVLMPGMHEMLPVLIANIDPEMPTVCNNASWAVGEIALKVGPAMEPYVARALDPLVGMINRPKLPRNLVENCAITIGRLGMVCPATVGQQLGDFAKRWCRALAHVRSPEEKEHCFLGLCYMVKAHPKGIVNDFMYMCGAIASIEEVNVRNAELNEMLYQIIHGFKASLGEAWPKYFMTFPEPLRQFLTQRFNV</sequence>
<dbReference type="PROSITE" id="PS50166">
    <property type="entry name" value="IMPORTIN_B_NT"/>
    <property type="match status" value="1"/>
</dbReference>
<keyword evidence="6" id="KW-0653">Protein transport</keyword>
<accession>A0AAD5LSZ0</accession>
<evidence type="ECO:0000313" key="12">
    <source>
        <dbReference type="Proteomes" id="UP001209570"/>
    </source>
</evidence>
<dbReference type="SMART" id="SM00913">
    <property type="entry name" value="IBN_N"/>
    <property type="match status" value="1"/>
</dbReference>
<feature type="compositionally biased region" description="Acidic residues" evidence="9">
    <location>
        <begin position="361"/>
        <end position="386"/>
    </location>
</feature>
<dbReference type="GO" id="GO:0031267">
    <property type="term" value="F:small GTPase binding"/>
    <property type="evidence" value="ECO:0007669"/>
    <property type="project" value="InterPro"/>
</dbReference>
<feature type="domain" description="Importin N-terminal" evidence="10">
    <location>
        <begin position="33"/>
        <end position="107"/>
    </location>
</feature>
<evidence type="ECO:0000256" key="9">
    <source>
        <dbReference type="SAM" id="MobiDB-lite"/>
    </source>
</evidence>
<evidence type="ECO:0000256" key="8">
    <source>
        <dbReference type="ARBA" id="ARBA00038423"/>
    </source>
</evidence>
<evidence type="ECO:0000256" key="7">
    <source>
        <dbReference type="ARBA" id="ARBA00023242"/>
    </source>
</evidence>
<dbReference type="InterPro" id="IPR016024">
    <property type="entry name" value="ARM-type_fold"/>
</dbReference>
<proteinExistence type="inferred from homology"/>
<reference evidence="11" key="1">
    <citation type="submission" date="2021-12" db="EMBL/GenBank/DDBJ databases">
        <title>Prjna785345.</title>
        <authorList>
            <person name="Rujirawat T."/>
            <person name="Krajaejun T."/>
        </authorList>
    </citation>
    <scope>NUCLEOTIDE SEQUENCE</scope>
    <source>
        <strain evidence="11">Pi057C3</strain>
    </source>
</reference>
<keyword evidence="3" id="KW-0813">Transport</keyword>
<dbReference type="GO" id="GO:0005737">
    <property type="term" value="C:cytoplasm"/>
    <property type="evidence" value="ECO:0007669"/>
    <property type="project" value="UniProtKB-SubCell"/>
</dbReference>
<keyword evidence="7" id="KW-0539">Nucleus</keyword>
<keyword evidence="12" id="KW-1185">Reference proteome</keyword>
<evidence type="ECO:0000259" key="10">
    <source>
        <dbReference type="PROSITE" id="PS50166"/>
    </source>
</evidence>
<evidence type="ECO:0000256" key="1">
    <source>
        <dbReference type="ARBA" id="ARBA00004123"/>
    </source>
</evidence>
<dbReference type="GO" id="GO:0006606">
    <property type="term" value="P:protein import into nucleus"/>
    <property type="evidence" value="ECO:0007669"/>
    <property type="project" value="InterPro"/>
</dbReference>
<evidence type="ECO:0000313" key="11">
    <source>
        <dbReference type="EMBL" id="KAJ0408799.1"/>
    </source>
</evidence>
<evidence type="ECO:0000256" key="6">
    <source>
        <dbReference type="ARBA" id="ARBA00022927"/>
    </source>
</evidence>